<protein>
    <submittedName>
        <fullName evidence="2">5-methylcytosine-specific restriction enzyme B</fullName>
        <ecNumber evidence="2">3.1.21.-</ecNumber>
    </submittedName>
</protein>
<dbReference type="EMBL" id="UASJ01000001">
    <property type="protein sequence ID" value="SQB65077.1"/>
    <property type="molecule type" value="Genomic_DNA"/>
</dbReference>
<proteinExistence type="predicted"/>
<dbReference type="InterPro" id="IPR011704">
    <property type="entry name" value="ATPase_dyneun-rel_AAA"/>
</dbReference>
<evidence type="ECO:0000313" key="2">
    <source>
        <dbReference type="EMBL" id="SQB65077.1"/>
    </source>
</evidence>
<evidence type="ECO:0000259" key="1">
    <source>
        <dbReference type="Pfam" id="PF07728"/>
    </source>
</evidence>
<dbReference type="RefSeq" id="WP_013189268.1">
    <property type="nucleotide sequence ID" value="NZ_CP068112.1"/>
</dbReference>
<evidence type="ECO:0000313" key="3">
    <source>
        <dbReference type="Proteomes" id="UP000250245"/>
    </source>
</evidence>
<sequence length="510" mass="56854">MYLSAKTISAALDQLQGTASHLLKIWFALKHMGLSRDTSVLIDTQNSTPALQRLFSCGSPEGKLFVPFAHTVRYAFMKGDASRSIIQTTIQRWKTSDSVVSGSPTAYLDFSDEGNKIRVSLGRIYPQGLGHGGDGFALEENARVTIPIEAMAVWLFRQDELGQYFDDSDPDKLSQQLVEALILELNLEPGEIEAIFVNEPIDIQISDTPLSDAELFAICNSAFEAKLEVEIRKEDRLEYTKRIQSVTTIDSSPAWTRISPSEQLISLVEAGERAILLFGPPRTGKTRAIDELVLRDSEDRETIQLHEGWGYENLILGLAPGEKPGEFKWAQGPLLRALRNGKKHIVLEEINRTRISQALGELFSLIEPAYRGNNNGITLPDGSQIAIDPEVVFYFTMNNVDTSTEDVDDALMGRLASVYFGPRVEDLDAILRHKAIPSDSAATIKTVFTAIQDKYPLGHGYFAGLQPSDDFRMYYMWKIRPVLMNHFSAYEPEVVAQIDNLVDELFTGTA</sequence>
<dbReference type="PANTHER" id="PTHR37291">
    <property type="entry name" value="5-METHYLCYTOSINE-SPECIFIC RESTRICTION ENZYME B"/>
    <property type="match status" value="1"/>
</dbReference>
<dbReference type="PANTHER" id="PTHR37291:SF1">
    <property type="entry name" value="TYPE IV METHYL-DIRECTED RESTRICTION ENZYME ECOKMCRB SUBUNIT"/>
    <property type="match status" value="1"/>
</dbReference>
<dbReference type="GO" id="GO:0005524">
    <property type="term" value="F:ATP binding"/>
    <property type="evidence" value="ECO:0007669"/>
    <property type="project" value="InterPro"/>
</dbReference>
<accession>A0A2X2YN24</accession>
<dbReference type="SUPFAM" id="SSF52540">
    <property type="entry name" value="P-loop containing nucleoside triphosphate hydrolases"/>
    <property type="match status" value="1"/>
</dbReference>
<dbReference type="GO" id="GO:0016887">
    <property type="term" value="F:ATP hydrolysis activity"/>
    <property type="evidence" value="ECO:0007669"/>
    <property type="project" value="InterPro"/>
</dbReference>
<dbReference type="Proteomes" id="UP000250245">
    <property type="component" value="Unassembled WGS sequence"/>
</dbReference>
<dbReference type="Gene3D" id="3.40.50.300">
    <property type="entry name" value="P-loop containing nucleotide triphosphate hydrolases"/>
    <property type="match status" value="1"/>
</dbReference>
<gene>
    <name evidence="2" type="primary">mcrB</name>
    <name evidence="2" type="ORF">NCTC11820_01326</name>
</gene>
<dbReference type="InterPro" id="IPR052934">
    <property type="entry name" value="Methyl-DNA_Rec/Restrict_Enz"/>
</dbReference>
<dbReference type="AlphaFoldDB" id="A0A2X2YN24"/>
<dbReference type="Pfam" id="PF07728">
    <property type="entry name" value="AAA_5"/>
    <property type="match status" value="1"/>
</dbReference>
<dbReference type="OMA" id="FGPRVED"/>
<organism evidence="2 3">
    <name type="scientific">Mobiluncus curtisii</name>
    <dbReference type="NCBI Taxonomy" id="2051"/>
    <lineage>
        <taxon>Bacteria</taxon>
        <taxon>Bacillati</taxon>
        <taxon>Actinomycetota</taxon>
        <taxon>Actinomycetes</taxon>
        <taxon>Actinomycetales</taxon>
        <taxon>Actinomycetaceae</taxon>
        <taxon>Mobiluncus</taxon>
    </lineage>
</organism>
<dbReference type="GeneID" id="55565389"/>
<keyword evidence="2" id="KW-0378">Hydrolase</keyword>
<name>A0A2X2YN24_9ACTO</name>
<dbReference type="InterPro" id="IPR027417">
    <property type="entry name" value="P-loop_NTPase"/>
</dbReference>
<dbReference type="EC" id="3.1.21.-" evidence="2"/>
<reference evidence="2 3" key="1">
    <citation type="submission" date="2018-06" db="EMBL/GenBank/DDBJ databases">
        <authorList>
            <consortium name="Pathogen Informatics"/>
            <person name="Doyle S."/>
        </authorList>
    </citation>
    <scope>NUCLEOTIDE SEQUENCE [LARGE SCALE GENOMIC DNA]</scope>
    <source>
        <strain evidence="2 3">NCTC11820</strain>
    </source>
</reference>
<feature type="domain" description="ATPase dynein-related AAA" evidence="1">
    <location>
        <begin position="275"/>
        <end position="414"/>
    </location>
</feature>